<accession>A0A6J4KRB2</accession>
<dbReference type="AlphaFoldDB" id="A0A6J4KRB2"/>
<feature type="compositionally biased region" description="Basic and acidic residues" evidence="1">
    <location>
        <begin position="25"/>
        <end position="46"/>
    </location>
</feature>
<evidence type="ECO:0000256" key="1">
    <source>
        <dbReference type="SAM" id="MobiDB-lite"/>
    </source>
</evidence>
<proteinExistence type="predicted"/>
<dbReference type="EMBL" id="CADCTV010000281">
    <property type="protein sequence ID" value="CAA9313383.1"/>
    <property type="molecule type" value="Genomic_DNA"/>
</dbReference>
<gene>
    <name evidence="2" type="ORF">AVDCRST_MAG89-1270</name>
</gene>
<sequence>MLGVDAKGRGAAGVAQAGRVRAEAQRRRGETVGRCGGRCEGRDERAAVSGRPAI</sequence>
<organism evidence="2">
    <name type="scientific">uncultured Gemmatimonadota bacterium</name>
    <dbReference type="NCBI Taxonomy" id="203437"/>
    <lineage>
        <taxon>Bacteria</taxon>
        <taxon>Pseudomonadati</taxon>
        <taxon>Gemmatimonadota</taxon>
        <taxon>environmental samples</taxon>
    </lineage>
</organism>
<protein>
    <submittedName>
        <fullName evidence="2">Uncharacterized protein</fullName>
    </submittedName>
</protein>
<evidence type="ECO:0000313" key="2">
    <source>
        <dbReference type="EMBL" id="CAA9313383.1"/>
    </source>
</evidence>
<feature type="region of interest" description="Disordered" evidence="1">
    <location>
        <begin position="25"/>
        <end position="54"/>
    </location>
</feature>
<reference evidence="2" key="1">
    <citation type="submission" date="2020-02" db="EMBL/GenBank/DDBJ databases">
        <authorList>
            <person name="Meier V. D."/>
        </authorList>
    </citation>
    <scope>NUCLEOTIDE SEQUENCE</scope>
    <source>
        <strain evidence="2">AVDCRST_MAG89</strain>
    </source>
</reference>
<name>A0A6J4KRB2_9BACT</name>